<dbReference type="SUPFAM" id="SSF54292">
    <property type="entry name" value="2Fe-2S ferredoxin-like"/>
    <property type="match status" value="1"/>
</dbReference>
<dbReference type="InterPro" id="IPR036010">
    <property type="entry name" value="2Fe-2S_ferredoxin-like_sf"/>
</dbReference>
<dbReference type="GO" id="GO:0051537">
    <property type="term" value="F:2 iron, 2 sulfur cluster binding"/>
    <property type="evidence" value="ECO:0007669"/>
    <property type="project" value="UniProtKB-KW"/>
</dbReference>
<dbReference type="Gene3D" id="3.10.20.30">
    <property type="match status" value="1"/>
</dbReference>
<dbReference type="PANTHER" id="PTHR44379">
    <property type="entry name" value="OXIDOREDUCTASE WITH IRON-SULFUR SUBUNIT"/>
    <property type="match status" value="1"/>
</dbReference>
<keyword evidence="1" id="KW-0001">2Fe-2S</keyword>
<sequence length="159" mass="17453">MNIEFNLNGSTQKVSITSAERALDVLVRQCNIKSLSGACLEGQCGSCLILIDDRPAYSCIMPALLLRDRRVETIENFTKTREYSLLYSEINKGGTAVCSSRQNAIMLMGMALVRRTLAPAQDEIFSTLANAYCDCLAPEDFANAVLNTIQHLATARKTP</sequence>
<dbReference type="InterPro" id="IPR001041">
    <property type="entry name" value="2Fe-2S_ferredoxin-type"/>
</dbReference>
<dbReference type="InterPro" id="IPR006058">
    <property type="entry name" value="2Fe2S_fd_BS"/>
</dbReference>
<dbReference type="AlphaFoldDB" id="A0A3P3XTZ0"/>
<dbReference type="GO" id="GO:0016491">
    <property type="term" value="F:oxidoreductase activity"/>
    <property type="evidence" value="ECO:0007669"/>
    <property type="project" value="UniProtKB-KW"/>
</dbReference>
<evidence type="ECO:0000256" key="3">
    <source>
        <dbReference type="ARBA" id="ARBA00023002"/>
    </source>
</evidence>
<accession>A0A3P3XTZ0</accession>
<dbReference type="GO" id="GO:0046872">
    <property type="term" value="F:metal ion binding"/>
    <property type="evidence" value="ECO:0007669"/>
    <property type="project" value="UniProtKB-KW"/>
</dbReference>
<evidence type="ECO:0000313" key="7">
    <source>
        <dbReference type="EMBL" id="SLM19760.1"/>
    </source>
</evidence>
<dbReference type="InterPro" id="IPR051452">
    <property type="entry name" value="Diverse_Oxidoreductases"/>
</dbReference>
<proteinExistence type="predicted"/>
<name>A0A3P3XTZ0_9SPIR</name>
<keyword evidence="4" id="KW-0408">Iron</keyword>
<evidence type="ECO:0000256" key="5">
    <source>
        <dbReference type="ARBA" id="ARBA00023014"/>
    </source>
</evidence>
<gene>
    <name evidence="7" type="ORF">SPIRO4BDMA_70182</name>
</gene>
<protein>
    <recommendedName>
        <fullName evidence="6">2Fe-2S ferredoxin-type domain-containing protein</fullName>
    </recommendedName>
</protein>
<evidence type="ECO:0000256" key="1">
    <source>
        <dbReference type="ARBA" id="ARBA00022714"/>
    </source>
</evidence>
<evidence type="ECO:0000256" key="4">
    <source>
        <dbReference type="ARBA" id="ARBA00023004"/>
    </source>
</evidence>
<keyword evidence="5" id="KW-0411">Iron-sulfur</keyword>
<organism evidence="7">
    <name type="scientific">uncultured spirochete</name>
    <dbReference type="NCBI Taxonomy" id="156406"/>
    <lineage>
        <taxon>Bacteria</taxon>
        <taxon>Pseudomonadati</taxon>
        <taxon>Spirochaetota</taxon>
        <taxon>Spirochaetia</taxon>
        <taxon>Spirochaetales</taxon>
        <taxon>environmental samples</taxon>
    </lineage>
</organism>
<dbReference type="EMBL" id="FWDO01000007">
    <property type="protein sequence ID" value="SLM19760.1"/>
    <property type="molecule type" value="Genomic_DNA"/>
</dbReference>
<keyword evidence="3" id="KW-0560">Oxidoreductase</keyword>
<dbReference type="PROSITE" id="PS00197">
    <property type="entry name" value="2FE2S_FER_1"/>
    <property type="match status" value="1"/>
</dbReference>
<dbReference type="CDD" id="cd00207">
    <property type="entry name" value="fer2"/>
    <property type="match status" value="1"/>
</dbReference>
<dbReference type="PROSITE" id="PS51085">
    <property type="entry name" value="2FE2S_FER_2"/>
    <property type="match status" value="1"/>
</dbReference>
<feature type="domain" description="2Fe-2S ferredoxin-type" evidence="6">
    <location>
        <begin position="1"/>
        <end position="77"/>
    </location>
</feature>
<dbReference type="InterPro" id="IPR012675">
    <property type="entry name" value="Beta-grasp_dom_sf"/>
</dbReference>
<evidence type="ECO:0000256" key="2">
    <source>
        <dbReference type="ARBA" id="ARBA00022723"/>
    </source>
</evidence>
<dbReference type="PANTHER" id="PTHR44379:SF5">
    <property type="entry name" value="OXIDOREDUCTASE WITH IRON-SULFUR SUBUNIT"/>
    <property type="match status" value="1"/>
</dbReference>
<keyword evidence="2" id="KW-0479">Metal-binding</keyword>
<reference evidence="7" key="1">
    <citation type="submission" date="2017-02" db="EMBL/GenBank/DDBJ databases">
        <authorList>
            <person name="Regsiter A."/>
            <person name="William W."/>
        </authorList>
    </citation>
    <scope>NUCLEOTIDE SEQUENCE</scope>
    <source>
        <strain evidence="7">BdmA 4</strain>
    </source>
</reference>
<evidence type="ECO:0000259" key="6">
    <source>
        <dbReference type="PROSITE" id="PS51085"/>
    </source>
</evidence>